<dbReference type="Proteomes" id="UP000694559">
    <property type="component" value="Unplaced"/>
</dbReference>
<evidence type="ECO:0000313" key="2">
    <source>
        <dbReference type="Ensembl" id="ENSNNAP00000021530.1"/>
    </source>
</evidence>
<feature type="chain" id="PRO_5034057045" evidence="1">
    <location>
        <begin position="25"/>
        <end position="103"/>
    </location>
</feature>
<evidence type="ECO:0000256" key="1">
    <source>
        <dbReference type="SAM" id="SignalP"/>
    </source>
</evidence>
<keyword evidence="3" id="KW-1185">Reference proteome</keyword>
<evidence type="ECO:0000313" key="3">
    <source>
        <dbReference type="Proteomes" id="UP000694559"/>
    </source>
</evidence>
<dbReference type="Ensembl" id="ENSNNAT00000022576.1">
    <property type="protein sequence ID" value="ENSNNAP00000021530.1"/>
    <property type="gene ID" value="ENSNNAG00000014247.1"/>
</dbReference>
<name>A0A8C6XXZ2_NAJNA</name>
<proteinExistence type="predicted"/>
<feature type="signal peptide" evidence="1">
    <location>
        <begin position="1"/>
        <end position="24"/>
    </location>
</feature>
<reference evidence="2" key="2">
    <citation type="submission" date="2025-09" db="UniProtKB">
        <authorList>
            <consortium name="Ensembl"/>
        </authorList>
    </citation>
    <scope>IDENTIFICATION</scope>
</reference>
<protein>
    <submittedName>
        <fullName evidence="2">Uncharacterized protein</fullName>
    </submittedName>
</protein>
<keyword evidence="1" id="KW-0732">Signal</keyword>
<accession>A0A8C6XXZ2</accession>
<organism evidence="2 3">
    <name type="scientific">Naja naja</name>
    <name type="common">Indian cobra</name>
    <dbReference type="NCBI Taxonomy" id="35670"/>
    <lineage>
        <taxon>Eukaryota</taxon>
        <taxon>Metazoa</taxon>
        <taxon>Chordata</taxon>
        <taxon>Craniata</taxon>
        <taxon>Vertebrata</taxon>
        <taxon>Euteleostomi</taxon>
        <taxon>Lepidosauria</taxon>
        <taxon>Squamata</taxon>
        <taxon>Bifurcata</taxon>
        <taxon>Unidentata</taxon>
        <taxon>Episquamata</taxon>
        <taxon>Toxicofera</taxon>
        <taxon>Serpentes</taxon>
        <taxon>Colubroidea</taxon>
        <taxon>Elapidae</taxon>
        <taxon>Elapinae</taxon>
        <taxon>Naja</taxon>
    </lineage>
</organism>
<sequence>RGTAMKPFLIICHLFLQNLNEYIAALIALKQKIIDAELEWEQKFPPILTLGRGPKKLHCQIPGIFLPNVCNRISDDGELQMSHGFPMNRSGGVKDHFLLSRVV</sequence>
<dbReference type="AlphaFoldDB" id="A0A8C6XXZ2"/>
<reference evidence="2" key="1">
    <citation type="submission" date="2025-08" db="UniProtKB">
        <authorList>
            <consortium name="Ensembl"/>
        </authorList>
    </citation>
    <scope>IDENTIFICATION</scope>
</reference>